<dbReference type="GO" id="GO:0046872">
    <property type="term" value="F:metal ion binding"/>
    <property type="evidence" value="ECO:0007669"/>
    <property type="project" value="UniProtKB-KW"/>
</dbReference>
<keyword evidence="4" id="KW-1185">Reference proteome</keyword>
<sequence>MATIRGVSHLLLQTNDLARAERFYVEVLGFHVRERTTFRDGRPLVVMHEGLGLTELTEEGKRLRQKAGQSLEHVAFRVENIAQLERDLRIAGVTIVDGPKPTAYGTSLYFLDPDGVRIECHD</sequence>
<dbReference type="SUPFAM" id="SSF54593">
    <property type="entry name" value="Glyoxalase/Bleomycin resistance protein/Dihydroxybiphenyl dioxygenase"/>
    <property type="match status" value="1"/>
</dbReference>
<evidence type="ECO:0000313" key="3">
    <source>
        <dbReference type="EMBL" id="RAQ94794.1"/>
    </source>
</evidence>
<dbReference type="PANTHER" id="PTHR43048">
    <property type="entry name" value="METHYLMALONYL-COA EPIMERASE"/>
    <property type="match status" value="1"/>
</dbReference>
<gene>
    <name evidence="3" type="ORF">A4R35_04545</name>
</gene>
<dbReference type="GO" id="GO:0046491">
    <property type="term" value="P:L-methylmalonyl-CoA metabolic process"/>
    <property type="evidence" value="ECO:0007669"/>
    <property type="project" value="TreeGrafter"/>
</dbReference>
<protein>
    <recommendedName>
        <fullName evidence="2">VOC domain-containing protein</fullName>
    </recommendedName>
</protein>
<dbReference type="RefSeq" id="WP_112426980.1">
    <property type="nucleotide sequence ID" value="NZ_MCIF01000002.1"/>
</dbReference>
<keyword evidence="1" id="KW-0479">Metal-binding</keyword>
<dbReference type="OrthoDB" id="192739at2"/>
<dbReference type="GO" id="GO:0004493">
    <property type="term" value="F:methylmalonyl-CoA epimerase activity"/>
    <property type="evidence" value="ECO:0007669"/>
    <property type="project" value="TreeGrafter"/>
</dbReference>
<dbReference type="Proteomes" id="UP000248706">
    <property type="component" value="Unassembled WGS sequence"/>
</dbReference>
<dbReference type="InterPro" id="IPR029068">
    <property type="entry name" value="Glyas_Bleomycin-R_OHBP_Dase"/>
</dbReference>
<feature type="domain" description="VOC" evidence="2">
    <location>
        <begin position="6"/>
        <end position="122"/>
    </location>
</feature>
<dbReference type="Pfam" id="PF00903">
    <property type="entry name" value="Glyoxalase"/>
    <property type="match status" value="1"/>
</dbReference>
<dbReference type="AlphaFoldDB" id="A0A328VIA1"/>
<organism evidence="3 4">
    <name type="scientific">Thermogemmatispora tikiterensis</name>
    <dbReference type="NCBI Taxonomy" id="1825093"/>
    <lineage>
        <taxon>Bacteria</taxon>
        <taxon>Bacillati</taxon>
        <taxon>Chloroflexota</taxon>
        <taxon>Ktedonobacteria</taxon>
        <taxon>Thermogemmatisporales</taxon>
        <taxon>Thermogemmatisporaceae</taxon>
        <taxon>Thermogemmatispora</taxon>
    </lineage>
</organism>
<dbReference type="Gene3D" id="3.10.180.10">
    <property type="entry name" value="2,3-Dihydroxybiphenyl 1,2-Dioxygenase, domain 1"/>
    <property type="match status" value="1"/>
</dbReference>
<evidence type="ECO:0000256" key="1">
    <source>
        <dbReference type="ARBA" id="ARBA00022723"/>
    </source>
</evidence>
<dbReference type="InterPro" id="IPR004360">
    <property type="entry name" value="Glyas_Fos-R_dOase_dom"/>
</dbReference>
<evidence type="ECO:0000259" key="2">
    <source>
        <dbReference type="PROSITE" id="PS51819"/>
    </source>
</evidence>
<proteinExistence type="predicted"/>
<dbReference type="PANTHER" id="PTHR43048:SF3">
    <property type="entry name" value="METHYLMALONYL-COA EPIMERASE, MITOCHONDRIAL"/>
    <property type="match status" value="1"/>
</dbReference>
<evidence type="ECO:0000313" key="4">
    <source>
        <dbReference type="Proteomes" id="UP000248706"/>
    </source>
</evidence>
<accession>A0A328VIA1</accession>
<dbReference type="PROSITE" id="PS51819">
    <property type="entry name" value="VOC"/>
    <property type="match status" value="1"/>
</dbReference>
<comment type="caution">
    <text evidence="3">The sequence shown here is derived from an EMBL/GenBank/DDBJ whole genome shotgun (WGS) entry which is preliminary data.</text>
</comment>
<dbReference type="EMBL" id="MCIF01000002">
    <property type="protein sequence ID" value="RAQ94794.1"/>
    <property type="molecule type" value="Genomic_DNA"/>
</dbReference>
<dbReference type="InterPro" id="IPR037523">
    <property type="entry name" value="VOC_core"/>
</dbReference>
<name>A0A328VIA1_9CHLR</name>
<reference evidence="3 4" key="1">
    <citation type="submission" date="2016-08" db="EMBL/GenBank/DDBJ databases">
        <title>Analysis of Carbohydrate Active Enzymes in Thermogemmatispora T81 Reveals Carbohydrate Degradation Ability.</title>
        <authorList>
            <person name="Tomazini A."/>
            <person name="Lal S."/>
            <person name="Stott M."/>
            <person name="Henrissat B."/>
            <person name="Polikarpov I."/>
            <person name="Sparling R."/>
            <person name="Levin D.B."/>
        </authorList>
    </citation>
    <scope>NUCLEOTIDE SEQUENCE [LARGE SCALE GENOMIC DNA]</scope>
    <source>
        <strain evidence="3 4">T81</strain>
    </source>
</reference>
<dbReference type="CDD" id="cd06587">
    <property type="entry name" value="VOC"/>
    <property type="match status" value="1"/>
</dbReference>
<dbReference type="InterPro" id="IPR051785">
    <property type="entry name" value="MMCE/EMCE_epimerase"/>
</dbReference>